<evidence type="ECO:0000256" key="8">
    <source>
        <dbReference type="ARBA" id="ARBA00023328"/>
    </source>
</evidence>
<evidence type="ECO:0000256" key="4">
    <source>
        <dbReference type="ARBA" id="ARBA00022618"/>
    </source>
</evidence>
<comment type="subcellular location">
    <subcellularLocation>
        <location evidence="1">Chromosome</location>
        <location evidence="1">Centromere</location>
    </subcellularLocation>
</comment>
<evidence type="ECO:0000256" key="2">
    <source>
        <dbReference type="ARBA" id="ARBA00010845"/>
    </source>
</evidence>
<dbReference type="OrthoDB" id="5394106at2759"/>
<keyword evidence="8" id="KW-0137">Centromere</keyword>
<dbReference type="GO" id="GO:0005634">
    <property type="term" value="C:nucleus"/>
    <property type="evidence" value="ECO:0007669"/>
    <property type="project" value="InterPro"/>
</dbReference>
<evidence type="ECO:0000313" key="14">
    <source>
        <dbReference type="Proteomes" id="UP000190312"/>
    </source>
</evidence>
<feature type="region of interest" description="Disordered" evidence="10">
    <location>
        <begin position="603"/>
        <end position="688"/>
    </location>
</feature>
<keyword evidence="5" id="KW-0159">Chromosome partition</keyword>
<evidence type="ECO:0000256" key="3">
    <source>
        <dbReference type="ARBA" id="ARBA00022454"/>
    </source>
</evidence>
<evidence type="ECO:0000256" key="1">
    <source>
        <dbReference type="ARBA" id="ARBA00004584"/>
    </source>
</evidence>
<dbReference type="GO" id="GO:0051301">
    <property type="term" value="P:cell division"/>
    <property type="evidence" value="ECO:0007669"/>
    <property type="project" value="UniProtKB-KW"/>
</dbReference>
<feature type="compositionally biased region" description="Basic and acidic residues" evidence="10">
    <location>
        <begin position="472"/>
        <end position="482"/>
    </location>
</feature>
<dbReference type="Pfam" id="PF07558">
    <property type="entry name" value="Shugoshin_N"/>
    <property type="match status" value="1"/>
</dbReference>
<dbReference type="Pfam" id="PF07557">
    <property type="entry name" value="Shugoshin_C"/>
    <property type="match status" value="1"/>
</dbReference>
<dbReference type="GO" id="GO:0045132">
    <property type="term" value="P:meiotic chromosome segregation"/>
    <property type="evidence" value="ECO:0007669"/>
    <property type="project" value="InterPro"/>
</dbReference>
<feature type="domain" description="Shugoshin N-terminal coiled-coil" evidence="12">
    <location>
        <begin position="26"/>
        <end position="70"/>
    </location>
</feature>
<evidence type="ECO:0000256" key="10">
    <source>
        <dbReference type="SAM" id="MobiDB-lite"/>
    </source>
</evidence>
<feature type="region of interest" description="Disordered" evidence="10">
    <location>
        <begin position="216"/>
        <end position="576"/>
    </location>
</feature>
<evidence type="ECO:0000259" key="11">
    <source>
        <dbReference type="Pfam" id="PF07557"/>
    </source>
</evidence>
<dbReference type="InterPro" id="IPR011516">
    <property type="entry name" value="Shugoshin_N"/>
</dbReference>
<gene>
    <name evidence="13" type="ORF">OAory_01000040</name>
</gene>
<comment type="caution">
    <text evidence="13">The sequence shown here is derived from an EMBL/GenBank/DDBJ whole genome shotgun (WGS) entry which is preliminary data.</text>
</comment>
<keyword evidence="3" id="KW-0158">Chromosome</keyword>
<evidence type="ECO:0000256" key="7">
    <source>
        <dbReference type="ARBA" id="ARBA00023306"/>
    </source>
</evidence>
<evidence type="ECO:0000256" key="9">
    <source>
        <dbReference type="SAM" id="Coils"/>
    </source>
</evidence>
<feature type="compositionally biased region" description="Polar residues" evidence="10">
    <location>
        <begin position="344"/>
        <end position="353"/>
    </location>
</feature>
<name>A0A1S9DT48_ASPOZ</name>
<evidence type="ECO:0000256" key="5">
    <source>
        <dbReference type="ARBA" id="ARBA00022829"/>
    </source>
</evidence>
<feature type="domain" description="Shugoshin C-terminal" evidence="11">
    <location>
        <begin position="456"/>
        <end position="479"/>
    </location>
</feature>
<feature type="compositionally biased region" description="Low complexity" evidence="10">
    <location>
        <begin position="430"/>
        <end position="439"/>
    </location>
</feature>
<dbReference type="InterPro" id="IPR011515">
    <property type="entry name" value="Shugoshin_C"/>
</dbReference>
<keyword evidence="7" id="KW-0131">Cell cycle</keyword>
<sequence length="732" mass="81152">MCVIYTTLGPLVPGKLSDVDLFNTPVKRRFVRQNREIARVNSIQSLRIRSLESEVSHLLSENVSLRERVINLSQRIERFEAAELFQNGVYDIKARLDNKLMELGSLVADLGALPRKFNKSASRITEVAHQERPGLDSRRNIADLEAYPAEQDGRLPVILEDKYYPQNTLEPQEMEELMNNNMNPPQSSGQEEPSISQIDSMADDTYSTLSEAVLDTQEFDGSPGPNEALLPPTLETRKKRKARSGKVREEISDMNSGEFPTRRESNFLPNPGSKRKFPGSDDSDFASAPPDEDDFQFTRPTQMPQLPHDQLLLTRSDQSPIKRQISQRGGSKGDSRPKRKALESKSTNLSSIEHQAIGAHGQDCKTLARMNKPTDENGPIDPAHLKEAIHGQKIALNERPHCNGSDKARQEEDGDEYYRNHSHVAEDTSRSSSPPVDVSRVQHELEASISLPNASSRPTRRQRSVVSYAEPNLRDKMRRPTDEFIAAVGGDHHPRRTSGSIPGRTTSNDEFDERKGGKINARKKRDSDMEGRDPSAPPTASSDNLPRQPANLMSRKQRKASLASREDAPPVDGPMMNEINEAQACQIAGGRELDGVSSDQPMAEVQMGSTGKHRSPTATDPSDMPMELSKSIPRAAAVPSRLSRRHSSKPRSSGRDHYSPEHGMSVSGAEQESMTGSRACLGGSNDTSIENISEPRAFMYAPEAPPSAMGLAIDARQMRRVPRAARRKSMML</sequence>
<accession>A0A1S9DT48</accession>
<dbReference type="AlphaFoldDB" id="A0A1S9DT48"/>
<dbReference type="EMBL" id="MKZY01000002">
    <property type="protein sequence ID" value="OOO12255.1"/>
    <property type="molecule type" value="Genomic_DNA"/>
</dbReference>
<dbReference type="GO" id="GO:0000779">
    <property type="term" value="C:condensed chromosome, centromeric region"/>
    <property type="evidence" value="ECO:0007669"/>
    <property type="project" value="UniProtKB-ARBA"/>
</dbReference>
<evidence type="ECO:0000259" key="12">
    <source>
        <dbReference type="Pfam" id="PF07558"/>
    </source>
</evidence>
<dbReference type="Proteomes" id="UP000190312">
    <property type="component" value="Unassembled WGS sequence"/>
</dbReference>
<organism evidence="13 14">
    <name type="scientific">Aspergillus oryzae</name>
    <name type="common">Yellow koji mold</name>
    <dbReference type="NCBI Taxonomy" id="5062"/>
    <lineage>
        <taxon>Eukaryota</taxon>
        <taxon>Fungi</taxon>
        <taxon>Dikarya</taxon>
        <taxon>Ascomycota</taxon>
        <taxon>Pezizomycotina</taxon>
        <taxon>Eurotiomycetes</taxon>
        <taxon>Eurotiomycetidae</taxon>
        <taxon>Eurotiales</taxon>
        <taxon>Aspergillaceae</taxon>
        <taxon>Aspergillus</taxon>
        <taxon>Aspergillus subgen. Circumdati</taxon>
    </lineage>
</organism>
<feature type="compositionally biased region" description="Basic and acidic residues" evidence="10">
    <location>
        <begin position="383"/>
        <end position="429"/>
    </location>
</feature>
<keyword evidence="4" id="KW-0132">Cell division</keyword>
<feature type="compositionally biased region" description="Polar residues" evidence="10">
    <location>
        <begin position="497"/>
        <end position="508"/>
    </location>
</feature>
<evidence type="ECO:0000256" key="6">
    <source>
        <dbReference type="ARBA" id="ARBA00023054"/>
    </source>
</evidence>
<reference evidence="13 14" key="1">
    <citation type="submission" date="2016-10" db="EMBL/GenBank/DDBJ databases">
        <title>Genome sequencing of Aspergillus oryzae BCC7051.</title>
        <authorList>
            <person name="Thammarongtham C."/>
            <person name="Vorapreeda T."/>
            <person name="Nookaew I."/>
            <person name="Srisuk T."/>
            <person name="Land M."/>
            <person name="Jeennor S."/>
            <person name="Laoteng K."/>
        </authorList>
    </citation>
    <scope>NUCLEOTIDE SEQUENCE [LARGE SCALE GENOMIC DNA]</scope>
    <source>
        <strain evidence="13 14">BCC7051</strain>
    </source>
</reference>
<comment type="similarity">
    <text evidence="2">Belongs to the shugoshin family.</text>
</comment>
<feature type="compositionally biased region" description="Polar residues" evidence="10">
    <location>
        <begin position="313"/>
        <end position="329"/>
    </location>
</feature>
<proteinExistence type="inferred from homology"/>
<evidence type="ECO:0000313" key="13">
    <source>
        <dbReference type="EMBL" id="OOO12255.1"/>
    </source>
</evidence>
<feature type="compositionally biased region" description="Basic and acidic residues" evidence="10">
    <location>
        <begin position="331"/>
        <end position="343"/>
    </location>
</feature>
<feature type="coiled-coil region" evidence="9">
    <location>
        <begin position="48"/>
        <end position="82"/>
    </location>
</feature>
<protein>
    <submittedName>
        <fullName evidence="13">Putative shugoshin</fullName>
    </submittedName>
</protein>
<keyword evidence="6 9" id="KW-0175">Coiled coil</keyword>